<dbReference type="EMBL" id="JAJSOW010000102">
    <property type="protein sequence ID" value="KAI9177280.1"/>
    <property type="molecule type" value="Genomic_DNA"/>
</dbReference>
<protein>
    <submittedName>
        <fullName evidence="2">Uncharacterized protein</fullName>
    </submittedName>
</protein>
<evidence type="ECO:0000256" key="1">
    <source>
        <dbReference type="SAM" id="Phobius"/>
    </source>
</evidence>
<accession>A0AAD5NQG5</accession>
<keyword evidence="3" id="KW-1185">Reference proteome</keyword>
<reference evidence="2" key="1">
    <citation type="journal article" date="2022" name="Plant J.">
        <title>Strategies of tolerance reflected in two North American maple genomes.</title>
        <authorList>
            <person name="McEvoy S.L."/>
            <person name="Sezen U.U."/>
            <person name="Trouern-Trend A."/>
            <person name="McMahon S.M."/>
            <person name="Schaberg P.G."/>
            <person name="Yang J."/>
            <person name="Wegrzyn J.L."/>
            <person name="Swenson N.G."/>
        </authorList>
    </citation>
    <scope>NUCLEOTIDE SEQUENCE</scope>
    <source>
        <strain evidence="2">91603</strain>
    </source>
</reference>
<comment type="caution">
    <text evidence="2">The sequence shown here is derived from an EMBL/GenBank/DDBJ whole genome shotgun (WGS) entry which is preliminary data.</text>
</comment>
<keyword evidence="1" id="KW-0812">Transmembrane</keyword>
<reference evidence="2" key="2">
    <citation type="submission" date="2023-02" db="EMBL/GenBank/DDBJ databases">
        <authorList>
            <person name="Swenson N.G."/>
            <person name="Wegrzyn J.L."/>
            <person name="Mcevoy S.L."/>
        </authorList>
    </citation>
    <scope>NUCLEOTIDE SEQUENCE</scope>
    <source>
        <strain evidence="2">91603</strain>
        <tissue evidence="2">Leaf</tissue>
    </source>
</reference>
<sequence length="108" mass="12366">MVTFGGETHLTFSLWGSLWRKAKGKPRQLIGYIFAVWIMVNGGATLMRQRTRNLLKCGRGELNDANLVTAACDIFLTRKQRDGSDPRWLLRRVWRTRVSLLVWFVAGG</sequence>
<keyword evidence="1" id="KW-1133">Transmembrane helix</keyword>
<name>A0AAD5NQG5_ACENE</name>
<feature type="transmembrane region" description="Helical" evidence="1">
    <location>
        <begin position="29"/>
        <end position="47"/>
    </location>
</feature>
<organism evidence="2 3">
    <name type="scientific">Acer negundo</name>
    <name type="common">Box elder</name>
    <dbReference type="NCBI Taxonomy" id="4023"/>
    <lineage>
        <taxon>Eukaryota</taxon>
        <taxon>Viridiplantae</taxon>
        <taxon>Streptophyta</taxon>
        <taxon>Embryophyta</taxon>
        <taxon>Tracheophyta</taxon>
        <taxon>Spermatophyta</taxon>
        <taxon>Magnoliopsida</taxon>
        <taxon>eudicotyledons</taxon>
        <taxon>Gunneridae</taxon>
        <taxon>Pentapetalae</taxon>
        <taxon>rosids</taxon>
        <taxon>malvids</taxon>
        <taxon>Sapindales</taxon>
        <taxon>Sapindaceae</taxon>
        <taxon>Hippocastanoideae</taxon>
        <taxon>Acereae</taxon>
        <taxon>Acer</taxon>
    </lineage>
</organism>
<evidence type="ECO:0000313" key="3">
    <source>
        <dbReference type="Proteomes" id="UP001064489"/>
    </source>
</evidence>
<dbReference type="Proteomes" id="UP001064489">
    <property type="component" value="Chromosome 5"/>
</dbReference>
<proteinExistence type="predicted"/>
<dbReference type="AlphaFoldDB" id="A0AAD5NQG5"/>
<evidence type="ECO:0000313" key="2">
    <source>
        <dbReference type="EMBL" id="KAI9177280.1"/>
    </source>
</evidence>
<keyword evidence="1" id="KW-0472">Membrane</keyword>
<gene>
    <name evidence="2" type="ORF">LWI28_013177</name>
</gene>